<sequence length="209" mass="23640">MYSSYCDCGKFIQAVDFPMPPPIPEETIAAVPAEEEPTVSSVRKGKMKAEERAPVPAPRPQQFAYFISRGVELLDSEERMIAKDYNSCTLHKLVYPDTKGGKWYLTEVKRFQDEEYFSNAWLIKIASNGRYMMAPTCTGEVFIYNLKTGQVTGILKDHDEFASLESMVQMRDGITCMAFTVSFVPNTGNKYFLAAADENLRLYDFENAA</sequence>
<dbReference type="OrthoDB" id="5588835at2759"/>
<organism evidence="1 2">
    <name type="scientific">Dissophora globulifera</name>
    <dbReference type="NCBI Taxonomy" id="979702"/>
    <lineage>
        <taxon>Eukaryota</taxon>
        <taxon>Fungi</taxon>
        <taxon>Fungi incertae sedis</taxon>
        <taxon>Mucoromycota</taxon>
        <taxon>Mortierellomycotina</taxon>
        <taxon>Mortierellomycetes</taxon>
        <taxon>Mortierellales</taxon>
        <taxon>Mortierellaceae</taxon>
        <taxon>Dissophora</taxon>
    </lineage>
</organism>
<protein>
    <submittedName>
        <fullName evidence="1">Uncharacterized protein</fullName>
    </submittedName>
</protein>
<keyword evidence="2" id="KW-1185">Reference proteome</keyword>
<dbReference type="InterPro" id="IPR011047">
    <property type="entry name" value="Quinoprotein_ADH-like_sf"/>
</dbReference>
<dbReference type="SUPFAM" id="SSF50998">
    <property type="entry name" value="Quinoprotein alcohol dehydrogenase-like"/>
    <property type="match status" value="1"/>
</dbReference>
<comment type="caution">
    <text evidence="1">The sequence shown here is derived from an EMBL/GenBank/DDBJ whole genome shotgun (WGS) entry which is preliminary data.</text>
</comment>
<evidence type="ECO:0000313" key="2">
    <source>
        <dbReference type="Proteomes" id="UP000738325"/>
    </source>
</evidence>
<dbReference type="AlphaFoldDB" id="A0A9P6QVX3"/>
<reference evidence="1" key="1">
    <citation type="journal article" date="2020" name="Fungal Divers.">
        <title>Resolving the Mortierellaceae phylogeny through synthesis of multi-gene phylogenetics and phylogenomics.</title>
        <authorList>
            <person name="Vandepol N."/>
            <person name="Liber J."/>
            <person name="Desiro A."/>
            <person name="Na H."/>
            <person name="Kennedy M."/>
            <person name="Barry K."/>
            <person name="Grigoriev I.V."/>
            <person name="Miller A.N."/>
            <person name="O'Donnell K."/>
            <person name="Stajich J.E."/>
            <person name="Bonito G."/>
        </authorList>
    </citation>
    <scope>NUCLEOTIDE SEQUENCE</scope>
    <source>
        <strain evidence="1">REB-010B</strain>
    </source>
</reference>
<evidence type="ECO:0000313" key="1">
    <source>
        <dbReference type="EMBL" id="KAG0301980.1"/>
    </source>
</evidence>
<name>A0A9P6QVX3_9FUNG</name>
<dbReference type="EMBL" id="JAAAIP010002070">
    <property type="protein sequence ID" value="KAG0301980.1"/>
    <property type="molecule type" value="Genomic_DNA"/>
</dbReference>
<gene>
    <name evidence="1" type="ORF">BGZ99_003248</name>
</gene>
<proteinExistence type="predicted"/>
<dbReference type="Proteomes" id="UP000738325">
    <property type="component" value="Unassembled WGS sequence"/>
</dbReference>
<dbReference type="InterPro" id="IPR015943">
    <property type="entry name" value="WD40/YVTN_repeat-like_dom_sf"/>
</dbReference>
<accession>A0A9P6QVX3</accession>
<feature type="non-terminal residue" evidence="1">
    <location>
        <position position="1"/>
    </location>
</feature>
<dbReference type="Gene3D" id="2.130.10.10">
    <property type="entry name" value="YVTN repeat-like/Quinoprotein amine dehydrogenase"/>
    <property type="match status" value="1"/>
</dbReference>